<feature type="chain" id="PRO_5004451021" evidence="1">
    <location>
        <begin position="20"/>
        <end position="105"/>
    </location>
</feature>
<proteinExistence type="predicted"/>
<sequence>MKLTLSAFAVSLLASTTSAWRLELYDTTRGLATSSGITNSGCINLSWSPVLNVFRVVFNGATNNWPDQTTFELYTERNCKFLTQRGYNGDYPMNPARPVRSYKVY</sequence>
<name>R7Z2B0_CONA1</name>
<reference evidence="3" key="1">
    <citation type="submission" date="2012-06" db="EMBL/GenBank/DDBJ databases">
        <title>The genome sequence of Coniosporium apollinis CBS 100218.</title>
        <authorList>
            <consortium name="The Broad Institute Genome Sequencing Platform"/>
            <person name="Cuomo C."/>
            <person name="Gorbushina A."/>
            <person name="Noack S."/>
            <person name="Walker B."/>
            <person name="Young S.K."/>
            <person name="Zeng Q."/>
            <person name="Gargeya S."/>
            <person name="Fitzgerald M."/>
            <person name="Haas B."/>
            <person name="Abouelleil A."/>
            <person name="Alvarado L."/>
            <person name="Arachchi H.M."/>
            <person name="Berlin A.M."/>
            <person name="Chapman S.B."/>
            <person name="Goldberg J."/>
            <person name="Griggs A."/>
            <person name="Gujja S."/>
            <person name="Hansen M."/>
            <person name="Howarth C."/>
            <person name="Imamovic A."/>
            <person name="Larimer J."/>
            <person name="McCowan C."/>
            <person name="Montmayeur A."/>
            <person name="Murphy C."/>
            <person name="Neiman D."/>
            <person name="Pearson M."/>
            <person name="Priest M."/>
            <person name="Roberts A."/>
            <person name="Saif S."/>
            <person name="Shea T."/>
            <person name="Sisk P."/>
            <person name="Sykes S."/>
            <person name="Wortman J."/>
            <person name="Nusbaum C."/>
            <person name="Birren B."/>
        </authorList>
    </citation>
    <scope>NUCLEOTIDE SEQUENCE [LARGE SCALE GENOMIC DNA]</scope>
    <source>
        <strain evidence="3">CBS 100218</strain>
    </source>
</reference>
<dbReference type="OrthoDB" id="5361929at2759"/>
<dbReference type="AlphaFoldDB" id="R7Z2B0"/>
<dbReference type="eggNOG" id="ENOG502SUZD">
    <property type="taxonomic scope" value="Eukaryota"/>
</dbReference>
<dbReference type="HOGENOM" id="CLU_178665_0_0_1"/>
<organism evidence="2 3">
    <name type="scientific">Coniosporium apollinis (strain CBS 100218)</name>
    <name type="common">Rock-inhabiting black yeast</name>
    <dbReference type="NCBI Taxonomy" id="1168221"/>
    <lineage>
        <taxon>Eukaryota</taxon>
        <taxon>Fungi</taxon>
        <taxon>Dikarya</taxon>
        <taxon>Ascomycota</taxon>
        <taxon>Pezizomycotina</taxon>
        <taxon>Dothideomycetes</taxon>
        <taxon>Dothideomycetes incertae sedis</taxon>
        <taxon>Coniosporium</taxon>
    </lineage>
</organism>
<dbReference type="Proteomes" id="UP000016924">
    <property type="component" value="Unassembled WGS sequence"/>
</dbReference>
<evidence type="ECO:0000313" key="3">
    <source>
        <dbReference type="Proteomes" id="UP000016924"/>
    </source>
</evidence>
<keyword evidence="3" id="KW-1185">Reference proteome</keyword>
<accession>R7Z2B0</accession>
<dbReference type="OMA" id="TERNCKF"/>
<dbReference type="RefSeq" id="XP_007783624.1">
    <property type="nucleotide sequence ID" value="XM_007785434.1"/>
</dbReference>
<protein>
    <submittedName>
        <fullName evidence="2">Uncharacterized protein</fullName>
    </submittedName>
</protein>
<keyword evidence="1" id="KW-0732">Signal</keyword>
<dbReference type="GeneID" id="19904876"/>
<dbReference type="EMBL" id="JH767595">
    <property type="protein sequence ID" value="EON68307.1"/>
    <property type="molecule type" value="Genomic_DNA"/>
</dbReference>
<gene>
    <name evidence="2" type="ORF">W97_07565</name>
</gene>
<evidence type="ECO:0000313" key="2">
    <source>
        <dbReference type="EMBL" id="EON68307.1"/>
    </source>
</evidence>
<feature type="signal peptide" evidence="1">
    <location>
        <begin position="1"/>
        <end position="19"/>
    </location>
</feature>
<evidence type="ECO:0000256" key="1">
    <source>
        <dbReference type="SAM" id="SignalP"/>
    </source>
</evidence>